<name>A0A167WS18_9AGAM</name>
<feature type="region of interest" description="Disordered" evidence="1">
    <location>
        <begin position="498"/>
        <end position="521"/>
    </location>
</feature>
<dbReference type="AlphaFoldDB" id="A0A167WS18"/>
<accession>A0A167WS18</accession>
<reference evidence="2 3" key="1">
    <citation type="journal article" date="2016" name="Mol. Biol. Evol.">
        <title>Comparative Genomics of Early-Diverging Mushroom-Forming Fungi Provides Insights into the Origins of Lignocellulose Decay Capabilities.</title>
        <authorList>
            <person name="Nagy L.G."/>
            <person name="Riley R."/>
            <person name="Tritt A."/>
            <person name="Adam C."/>
            <person name="Daum C."/>
            <person name="Floudas D."/>
            <person name="Sun H."/>
            <person name="Yadav J.S."/>
            <person name="Pangilinan J."/>
            <person name="Larsson K.H."/>
            <person name="Matsuura K."/>
            <person name="Barry K."/>
            <person name="Labutti K."/>
            <person name="Kuo R."/>
            <person name="Ohm R.A."/>
            <person name="Bhattacharya S.S."/>
            <person name="Shirouzu T."/>
            <person name="Yoshinaga Y."/>
            <person name="Martin F.M."/>
            <person name="Grigoriev I.V."/>
            <person name="Hibbett D.S."/>
        </authorList>
    </citation>
    <scope>NUCLEOTIDE SEQUENCE [LARGE SCALE GENOMIC DNA]</scope>
    <source>
        <strain evidence="2 3">CBS 109695</strain>
    </source>
</reference>
<evidence type="ECO:0000313" key="3">
    <source>
        <dbReference type="Proteomes" id="UP000076532"/>
    </source>
</evidence>
<feature type="region of interest" description="Disordered" evidence="1">
    <location>
        <begin position="296"/>
        <end position="320"/>
    </location>
</feature>
<proteinExistence type="predicted"/>
<evidence type="ECO:0000313" key="2">
    <source>
        <dbReference type="EMBL" id="KZP06413.1"/>
    </source>
</evidence>
<keyword evidence="3" id="KW-1185">Reference proteome</keyword>
<protein>
    <submittedName>
        <fullName evidence="2">Uncharacterized protein</fullName>
    </submittedName>
</protein>
<evidence type="ECO:0000256" key="1">
    <source>
        <dbReference type="SAM" id="MobiDB-lite"/>
    </source>
</evidence>
<gene>
    <name evidence="2" type="ORF">FIBSPDRAFT_966455</name>
</gene>
<dbReference type="EMBL" id="KV417788">
    <property type="protein sequence ID" value="KZP06413.1"/>
    <property type="molecule type" value="Genomic_DNA"/>
</dbReference>
<sequence>MSDDEFDRCIQQAFSLQDYTPQLHWDGNWEDLSPAGASSGQPVADVGLPTPTLAPDLGPDGYDDDFMAMVYTPQDGLVKMDSSLASCGMMLKTPIVNLVLRGAICLKSRQSATSVILKPLLGLKDFDPTQLNNDAGGYHHRGAALVAIGYCYWSSLRGARRPVPVYAESSGPKAEVAIGYLEDLAFEEHMVSGPHGYGPFFPMHIPLNGLPAFWQSLGFEEGDLLTEQQKPMEQGWRVVDLFGVALDVGRPDSAWLAELSQAPLDVPMLAELSQAPSDTPVLGGSSMPSIELLANVQKRKRRSSSLGSRTTKNRKASSTEDPDLLQRIVKAIDGVRLQNFILFEGGISNPSLRLVEDILQTILTTLGITGLDEGTYQKSCKGKGKQLQHTCYTWTANIFCETLGLDWDGQGAGDSQDARISTASGLLKDRRFADKIEGASGVVTVPHVSKEVFWLIQKLLTWTLGNIPPDYQVPDAIVVLASDLLESFLWDCQQVPKEGGKKPARNGLGRMRQRNMAERAKKQELRGEDLWLSDADMDFIRKRHAKIGEARKANPAIDLELGSLVLLAKDFKDPTSRPFAITRNKQTYSSKRKTEALGASSSSGN</sequence>
<organism evidence="2 3">
    <name type="scientific">Athelia psychrophila</name>
    <dbReference type="NCBI Taxonomy" id="1759441"/>
    <lineage>
        <taxon>Eukaryota</taxon>
        <taxon>Fungi</taxon>
        <taxon>Dikarya</taxon>
        <taxon>Basidiomycota</taxon>
        <taxon>Agaricomycotina</taxon>
        <taxon>Agaricomycetes</taxon>
        <taxon>Agaricomycetidae</taxon>
        <taxon>Atheliales</taxon>
        <taxon>Atheliaceae</taxon>
        <taxon>Athelia</taxon>
    </lineage>
</organism>
<dbReference type="Proteomes" id="UP000076532">
    <property type="component" value="Unassembled WGS sequence"/>
</dbReference>
<feature type="region of interest" description="Disordered" evidence="1">
    <location>
        <begin position="582"/>
        <end position="605"/>
    </location>
</feature>